<dbReference type="PATRIC" id="fig|264451.4.peg.2837"/>
<evidence type="ECO:0000313" key="1">
    <source>
        <dbReference type="EMBL" id="KPW93013.1"/>
    </source>
</evidence>
<comment type="caution">
    <text evidence="1">The sequence shown here is derived from an EMBL/GenBank/DDBJ whole genome shotgun (WGS) entry which is preliminary data.</text>
</comment>
<organism evidence="1 2">
    <name type="scientific">Pseudomonas syringae pv. cerasicola</name>
    <dbReference type="NCBI Taxonomy" id="264451"/>
    <lineage>
        <taxon>Bacteria</taxon>
        <taxon>Pseudomonadati</taxon>
        <taxon>Pseudomonadota</taxon>
        <taxon>Gammaproteobacteria</taxon>
        <taxon>Pseudomonadales</taxon>
        <taxon>Pseudomonadaceae</taxon>
        <taxon>Pseudomonas</taxon>
        <taxon>Pseudomonas syringae</taxon>
    </lineage>
</organism>
<gene>
    <name evidence="1" type="ORF">ALO50_02051</name>
</gene>
<dbReference type="AlphaFoldDB" id="A0A0P9MLZ4"/>
<proteinExistence type="predicted"/>
<dbReference type="Proteomes" id="UP000050356">
    <property type="component" value="Unassembled WGS sequence"/>
</dbReference>
<dbReference type="GO" id="GO:0016740">
    <property type="term" value="F:transferase activity"/>
    <property type="evidence" value="ECO:0007669"/>
    <property type="project" value="UniProtKB-KW"/>
</dbReference>
<sequence length="77" mass="8637">MSLIVRAMADSDWSSLAQIFEQPVFRWWTLRMPYQSVNDIKNLLKVAALQAYPWLPSEMASLSGAPCSIAFRGEGST</sequence>
<name>A0A0P9MLZ4_PSESX</name>
<reference evidence="1 2" key="1">
    <citation type="submission" date="2015-09" db="EMBL/GenBank/DDBJ databases">
        <title>Genome announcement of multiple Pseudomonas syringae strains.</title>
        <authorList>
            <person name="Thakur S."/>
            <person name="Wang P.W."/>
            <person name="Gong Y."/>
            <person name="Weir B.S."/>
            <person name="Guttman D.S."/>
        </authorList>
    </citation>
    <scope>NUCLEOTIDE SEQUENCE [LARGE SCALE GENOMIC DNA]</scope>
    <source>
        <strain evidence="1 2">ICMP17524</strain>
    </source>
</reference>
<keyword evidence="1" id="KW-0808">Transferase</keyword>
<accession>A0A0P9MLZ4</accession>
<evidence type="ECO:0000313" key="2">
    <source>
        <dbReference type="Proteomes" id="UP000050356"/>
    </source>
</evidence>
<protein>
    <submittedName>
        <fullName evidence="1">Acetyltransferase</fullName>
    </submittedName>
</protein>
<dbReference type="EMBL" id="LJQA01000465">
    <property type="protein sequence ID" value="KPW93013.1"/>
    <property type="molecule type" value="Genomic_DNA"/>
</dbReference>